<dbReference type="InterPro" id="IPR000888">
    <property type="entry name" value="RmlC-like"/>
</dbReference>
<dbReference type="UniPathway" id="UPA00124"/>
<dbReference type="InterPro" id="IPR011051">
    <property type="entry name" value="RmlC_Cupin_sf"/>
</dbReference>
<organism evidence="8 9">
    <name type="scientific">Methylocella tundrae</name>
    <dbReference type="NCBI Taxonomy" id="227605"/>
    <lineage>
        <taxon>Bacteria</taxon>
        <taxon>Pseudomonadati</taxon>
        <taxon>Pseudomonadota</taxon>
        <taxon>Alphaproteobacteria</taxon>
        <taxon>Hyphomicrobiales</taxon>
        <taxon>Beijerinckiaceae</taxon>
        <taxon>Methylocella</taxon>
    </lineage>
</organism>
<reference evidence="8 9" key="1">
    <citation type="submission" date="2019-03" db="EMBL/GenBank/DDBJ databases">
        <authorList>
            <person name="Kox A.R. M."/>
        </authorList>
    </citation>
    <scope>NUCLEOTIDE SEQUENCE [LARGE SCALE GENOMIC DNA]</scope>
    <source>
        <strain evidence="8">MTUNDRAET4 annotated genome</strain>
    </source>
</reference>
<dbReference type="CDD" id="cd00438">
    <property type="entry name" value="cupin_RmlC"/>
    <property type="match status" value="1"/>
</dbReference>
<dbReference type="KEGG" id="mtun:MTUNDRAET4_1221"/>
<comment type="catalytic activity">
    <reaction evidence="1 7">
        <text>dTDP-4-dehydro-6-deoxy-alpha-D-glucose = dTDP-4-dehydro-beta-L-rhamnose</text>
        <dbReference type="Rhea" id="RHEA:16969"/>
        <dbReference type="ChEBI" id="CHEBI:57649"/>
        <dbReference type="ChEBI" id="CHEBI:62830"/>
        <dbReference type="EC" id="5.1.3.13"/>
    </reaction>
</comment>
<dbReference type="Gene3D" id="2.60.120.10">
    <property type="entry name" value="Jelly Rolls"/>
    <property type="match status" value="1"/>
</dbReference>
<evidence type="ECO:0000256" key="1">
    <source>
        <dbReference type="ARBA" id="ARBA00001298"/>
    </source>
</evidence>
<dbReference type="Pfam" id="PF00908">
    <property type="entry name" value="dTDP_sugar_isom"/>
    <property type="match status" value="1"/>
</dbReference>
<comment type="similarity">
    <text evidence="7">Belongs to the dTDP-4-dehydrorhamnose 3,5-epimerase family.</text>
</comment>
<sequence>MEVKTTALPGVLVLKPRRFADSRGYFVETYNQRGLAEAGVSAQFVQDNQSFSAKAGTIRGLHFQLPPAAQTKLVRALRGSIFDVAVDLRQGSPTFGRWIGETLTASGGEQLLIPRGFAHAFCTLEDDAEVAYKVDDFYAPKCDSGLIWNDPDLSIDWPIDPASVILSDKDAKLGSFKAFASPFRYEAASP</sequence>
<evidence type="ECO:0000313" key="9">
    <source>
        <dbReference type="Proteomes" id="UP000294360"/>
    </source>
</evidence>
<dbReference type="NCBIfam" id="TIGR01221">
    <property type="entry name" value="rmlC"/>
    <property type="match status" value="1"/>
</dbReference>
<dbReference type="GO" id="GO:0008830">
    <property type="term" value="F:dTDP-4-dehydrorhamnose 3,5-epimerase activity"/>
    <property type="evidence" value="ECO:0007669"/>
    <property type="project" value="UniProtKB-UniRule"/>
</dbReference>
<evidence type="ECO:0000313" key="8">
    <source>
        <dbReference type="EMBL" id="VFU08114.1"/>
    </source>
</evidence>
<dbReference type="EMBL" id="LR536450">
    <property type="protein sequence ID" value="VFU08114.1"/>
    <property type="molecule type" value="Genomic_DNA"/>
</dbReference>
<feature type="active site" description="Proton acceptor" evidence="5">
    <location>
        <position position="62"/>
    </location>
</feature>
<dbReference type="OrthoDB" id="9800680at2"/>
<dbReference type="GO" id="GO:0005829">
    <property type="term" value="C:cytosol"/>
    <property type="evidence" value="ECO:0007669"/>
    <property type="project" value="TreeGrafter"/>
</dbReference>
<proteinExistence type="inferred from homology"/>
<dbReference type="EC" id="5.1.3.13" evidence="3 7"/>
<gene>
    <name evidence="8" type="primary">rmlC</name>
    <name evidence="8" type="ORF">MTUNDRAET4_1221</name>
</gene>
<dbReference type="AlphaFoldDB" id="A0A4U8Z0J5"/>
<name>A0A4U8Z0J5_METTU</name>
<dbReference type="SUPFAM" id="SSF51182">
    <property type="entry name" value="RmlC-like cupins"/>
    <property type="match status" value="1"/>
</dbReference>
<protein>
    <recommendedName>
        <fullName evidence="4 7">dTDP-4-dehydrorhamnose 3,5-epimerase</fullName>
        <ecNumber evidence="3 7">5.1.3.13</ecNumber>
    </recommendedName>
    <alternativeName>
        <fullName evidence="7">Thymidine diphospho-4-keto-rhamnose 3,5-epimerase</fullName>
    </alternativeName>
</protein>
<evidence type="ECO:0000256" key="6">
    <source>
        <dbReference type="PIRSR" id="PIRSR600888-3"/>
    </source>
</evidence>
<feature type="active site" description="Proton donor" evidence="5">
    <location>
        <position position="132"/>
    </location>
</feature>
<comment type="function">
    <text evidence="2 7">Catalyzes the epimerization of the C3' and C5'positions of dTDP-6-deoxy-D-xylo-4-hexulose, forming dTDP-6-deoxy-L-lyxo-4-hexulose.</text>
</comment>
<dbReference type="GO" id="GO:0019305">
    <property type="term" value="P:dTDP-rhamnose biosynthetic process"/>
    <property type="evidence" value="ECO:0007669"/>
    <property type="project" value="UniProtKB-UniRule"/>
</dbReference>
<dbReference type="GO" id="GO:0000271">
    <property type="term" value="P:polysaccharide biosynthetic process"/>
    <property type="evidence" value="ECO:0007669"/>
    <property type="project" value="TreeGrafter"/>
</dbReference>
<dbReference type="PANTHER" id="PTHR21047:SF2">
    <property type="entry name" value="THYMIDINE DIPHOSPHO-4-KETO-RHAMNOSE 3,5-EPIMERASE"/>
    <property type="match status" value="1"/>
</dbReference>
<comment type="pathway">
    <text evidence="7">Carbohydrate biosynthesis; dTDP-L-rhamnose biosynthesis.</text>
</comment>
<comment type="subunit">
    <text evidence="7">Homodimer.</text>
</comment>
<evidence type="ECO:0000256" key="7">
    <source>
        <dbReference type="RuleBase" id="RU364069"/>
    </source>
</evidence>
<dbReference type="RefSeq" id="WP_134487968.1">
    <property type="nucleotide sequence ID" value="NZ_CP139089.1"/>
</dbReference>
<feature type="site" description="Participates in a stacking interaction with the thymidine ring of dTDP-4-oxo-6-deoxyglucose" evidence="6">
    <location>
        <position position="138"/>
    </location>
</feature>
<evidence type="ECO:0000256" key="5">
    <source>
        <dbReference type="PIRSR" id="PIRSR600888-1"/>
    </source>
</evidence>
<dbReference type="Proteomes" id="UP000294360">
    <property type="component" value="Chromosome"/>
</dbReference>
<evidence type="ECO:0000256" key="2">
    <source>
        <dbReference type="ARBA" id="ARBA00001997"/>
    </source>
</evidence>
<evidence type="ECO:0000256" key="4">
    <source>
        <dbReference type="ARBA" id="ARBA00019595"/>
    </source>
</evidence>
<keyword evidence="7 8" id="KW-0413">Isomerase</keyword>
<evidence type="ECO:0000256" key="3">
    <source>
        <dbReference type="ARBA" id="ARBA00012098"/>
    </source>
</evidence>
<dbReference type="InterPro" id="IPR014710">
    <property type="entry name" value="RmlC-like_jellyroll"/>
</dbReference>
<accession>A0A4U8Z0J5</accession>
<dbReference type="PANTHER" id="PTHR21047">
    <property type="entry name" value="DTDP-6-DEOXY-D-GLUCOSE-3,5 EPIMERASE"/>
    <property type="match status" value="1"/>
</dbReference>